<evidence type="ECO:0000313" key="3">
    <source>
        <dbReference type="Proteomes" id="UP001189429"/>
    </source>
</evidence>
<dbReference type="EMBL" id="CAUYUJ010020056">
    <property type="protein sequence ID" value="CAK0895529.1"/>
    <property type="molecule type" value="Genomic_DNA"/>
</dbReference>
<comment type="caution">
    <text evidence="2">The sequence shown here is derived from an EMBL/GenBank/DDBJ whole genome shotgun (WGS) entry which is preliminary data.</text>
</comment>
<proteinExistence type="predicted"/>
<gene>
    <name evidence="2" type="ORF">PCOR1329_LOCUS74255</name>
</gene>
<accession>A0ABN9X9K5</accession>
<feature type="compositionally biased region" description="Basic residues" evidence="1">
    <location>
        <begin position="17"/>
        <end position="31"/>
    </location>
</feature>
<sequence length="76" mass="8568">SREDLDLPCGQPAAQKSQRRPCKRRAPRSRHVLQVAEDVQLQPSEASRSSASTIRCLGEYRDQTPQGHDMQAVLRL</sequence>
<dbReference type="Proteomes" id="UP001189429">
    <property type="component" value="Unassembled WGS sequence"/>
</dbReference>
<organism evidence="2 3">
    <name type="scientific">Prorocentrum cordatum</name>
    <dbReference type="NCBI Taxonomy" id="2364126"/>
    <lineage>
        <taxon>Eukaryota</taxon>
        <taxon>Sar</taxon>
        <taxon>Alveolata</taxon>
        <taxon>Dinophyceae</taxon>
        <taxon>Prorocentrales</taxon>
        <taxon>Prorocentraceae</taxon>
        <taxon>Prorocentrum</taxon>
    </lineage>
</organism>
<feature type="non-terminal residue" evidence="2">
    <location>
        <position position="1"/>
    </location>
</feature>
<evidence type="ECO:0000256" key="1">
    <source>
        <dbReference type="SAM" id="MobiDB-lite"/>
    </source>
</evidence>
<protein>
    <submittedName>
        <fullName evidence="2">Uncharacterized protein</fullName>
    </submittedName>
</protein>
<evidence type="ECO:0000313" key="2">
    <source>
        <dbReference type="EMBL" id="CAK0895529.1"/>
    </source>
</evidence>
<keyword evidence="3" id="KW-1185">Reference proteome</keyword>
<reference evidence="2" key="1">
    <citation type="submission" date="2023-10" db="EMBL/GenBank/DDBJ databases">
        <authorList>
            <person name="Chen Y."/>
            <person name="Shah S."/>
            <person name="Dougan E. K."/>
            <person name="Thang M."/>
            <person name="Chan C."/>
        </authorList>
    </citation>
    <scope>NUCLEOTIDE SEQUENCE [LARGE SCALE GENOMIC DNA]</scope>
</reference>
<feature type="non-terminal residue" evidence="2">
    <location>
        <position position="76"/>
    </location>
</feature>
<name>A0ABN9X9K5_9DINO</name>
<feature type="region of interest" description="Disordered" evidence="1">
    <location>
        <begin position="1"/>
        <end position="31"/>
    </location>
</feature>